<name>A0A419DAF9_9BACT</name>
<reference evidence="2 3" key="1">
    <citation type="journal article" date="2017" name="ISME J.">
        <title>Energy and carbon metabolisms in a deep terrestrial subsurface fluid microbial community.</title>
        <authorList>
            <person name="Momper L."/>
            <person name="Jungbluth S.P."/>
            <person name="Lee M.D."/>
            <person name="Amend J.P."/>
        </authorList>
    </citation>
    <scope>NUCLEOTIDE SEQUENCE [LARGE SCALE GENOMIC DNA]</scope>
    <source>
        <strain evidence="2">SURF_29</strain>
    </source>
</reference>
<evidence type="ECO:0000313" key="2">
    <source>
        <dbReference type="EMBL" id="RJO60060.1"/>
    </source>
</evidence>
<dbReference type="Pfam" id="PF03091">
    <property type="entry name" value="CutA1"/>
    <property type="match status" value="1"/>
</dbReference>
<dbReference type="InterPro" id="IPR011322">
    <property type="entry name" value="N-reg_PII-like_a/b"/>
</dbReference>
<comment type="similarity">
    <text evidence="1">Belongs to the CutA family.</text>
</comment>
<organism evidence="2 3">
    <name type="scientific">candidate division WS5 bacterium</name>
    <dbReference type="NCBI Taxonomy" id="2093353"/>
    <lineage>
        <taxon>Bacteria</taxon>
        <taxon>candidate division WS5</taxon>
    </lineage>
</organism>
<gene>
    <name evidence="2" type="ORF">C4544_06885</name>
</gene>
<dbReference type="AlphaFoldDB" id="A0A419DAF9"/>
<dbReference type="PANTHER" id="PTHR23419">
    <property type="entry name" value="DIVALENT CATION TOLERANCE CUTA-RELATED"/>
    <property type="match status" value="1"/>
</dbReference>
<evidence type="ECO:0000313" key="3">
    <source>
        <dbReference type="Proteomes" id="UP000285655"/>
    </source>
</evidence>
<accession>A0A419DAF9</accession>
<dbReference type="EMBL" id="QZJW01000055">
    <property type="protein sequence ID" value="RJO60060.1"/>
    <property type="molecule type" value="Genomic_DNA"/>
</dbReference>
<proteinExistence type="inferred from homology"/>
<protein>
    <submittedName>
        <fullName evidence="2">Divalent-cation tolerance protein CutA</fullName>
    </submittedName>
</protein>
<dbReference type="Proteomes" id="UP000285655">
    <property type="component" value="Unassembled WGS sequence"/>
</dbReference>
<dbReference type="GO" id="GO:0005507">
    <property type="term" value="F:copper ion binding"/>
    <property type="evidence" value="ECO:0007669"/>
    <property type="project" value="TreeGrafter"/>
</dbReference>
<dbReference type="GO" id="GO:0010038">
    <property type="term" value="P:response to metal ion"/>
    <property type="evidence" value="ECO:0007669"/>
    <property type="project" value="InterPro"/>
</dbReference>
<dbReference type="InterPro" id="IPR015867">
    <property type="entry name" value="N-reg_PII/ATP_PRibTrfase_C"/>
</dbReference>
<comment type="caution">
    <text evidence="2">The sequence shown here is derived from an EMBL/GenBank/DDBJ whole genome shotgun (WGS) entry which is preliminary data.</text>
</comment>
<evidence type="ECO:0000256" key="1">
    <source>
        <dbReference type="ARBA" id="ARBA00010169"/>
    </source>
</evidence>
<dbReference type="Gene3D" id="3.30.70.120">
    <property type="match status" value="1"/>
</dbReference>
<dbReference type="InterPro" id="IPR004323">
    <property type="entry name" value="Ion_tolerance_CutA"/>
</dbReference>
<dbReference type="PANTHER" id="PTHR23419:SF8">
    <property type="entry name" value="FI09726P"/>
    <property type="match status" value="1"/>
</dbReference>
<dbReference type="SUPFAM" id="SSF54913">
    <property type="entry name" value="GlnB-like"/>
    <property type="match status" value="1"/>
</dbReference>
<sequence length="104" mass="12007">MILVYITYPSKKEAEKAAGHLLKKKLVACANIFPIQSLYHWKGSLASEEEFVLLGKTKEQNYKNIKEEVSKIHSYEVPCIIKIPIEVNKEYGKWMEGELGPFDY</sequence>